<dbReference type="InterPro" id="IPR007809">
    <property type="entry name" value="FlgN-like"/>
</dbReference>
<comment type="similarity">
    <text evidence="2">Belongs to the FlgN family.</text>
</comment>
<dbReference type="AlphaFoldDB" id="A0A171KRD2"/>
<proteinExistence type="inferred from homology"/>
<name>A0A171KRD2_9BURK</name>
<dbReference type="STRING" id="206506.AAV32_11425"/>
<reference evidence="5 6" key="1">
    <citation type="submission" date="2015-04" db="EMBL/GenBank/DDBJ databases">
        <title>Genome sequence of Kerstersia gyiorum CG1.</title>
        <authorList>
            <person name="Greninger A.L."/>
            <person name="Kozyreva V."/>
            <person name="Chaturvedi V."/>
        </authorList>
    </citation>
    <scope>NUCLEOTIDE SEQUENCE [LARGE SCALE GENOMIC DNA]</scope>
    <source>
        <strain evidence="5 6">CG1</strain>
    </source>
</reference>
<dbReference type="EMBL" id="LBNE01000007">
    <property type="protein sequence ID" value="KKO71449.1"/>
    <property type="molecule type" value="Genomic_DNA"/>
</dbReference>
<feature type="region of interest" description="Disordered" evidence="4">
    <location>
        <begin position="146"/>
        <end position="170"/>
    </location>
</feature>
<dbReference type="GO" id="GO:0044780">
    <property type="term" value="P:bacterial-type flagellum assembly"/>
    <property type="evidence" value="ECO:0007669"/>
    <property type="project" value="InterPro"/>
</dbReference>
<evidence type="ECO:0008006" key="7">
    <source>
        <dbReference type="Google" id="ProtNLM"/>
    </source>
</evidence>
<evidence type="ECO:0000313" key="6">
    <source>
        <dbReference type="Proteomes" id="UP000078084"/>
    </source>
</evidence>
<evidence type="ECO:0000256" key="2">
    <source>
        <dbReference type="ARBA" id="ARBA00007703"/>
    </source>
</evidence>
<dbReference type="SUPFAM" id="SSF140566">
    <property type="entry name" value="FlgN-like"/>
    <property type="match status" value="1"/>
</dbReference>
<dbReference type="Proteomes" id="UP000078084">
    <property type="component" value="Unassembled WGS sequence"/>
</dbReference>
<evidence type="ECO:0000256" key="3">
    <source>
        <dbReference type="ARBA" id="ARBA00022795"/>
    </source>
</evidence>
<dbReference type="Pfam" id="PF05130">
    <property type="entry name" value="FlgN"/>
    <property type="match status" value="1"/>
</dbReference>
<comment type="caution">
    <text evidence="5">The sequence shown here is derived from an EMBL/GenBank/DDBJ whole genome shotgun (WGS) entry which is preliminary data.</text>
</comment>
<accession>A0A171KRD2</accession>
<keyword evidence="3" id="KW-1005">Bacterial flagellum biogenesis</keyword>
<evidence type="ECO:0000256" key="4">
    <source>
        <dbReference type="SAM" id="MobiDB-lite"/>
    </source>
</evidence>
<evidence type="ECO:0000256" key="1">
    <source>
        <dbReference type="ARBA" id="ARBA00002397"/>
    </source>
</evidence>
<protein>
    <recommendedName>
        <fullName evidence="7">Flagella synthesis protein FlgN</fullName>
    </recommendedName>
</protein>
<sequence>MSAMPAPLPAQACTDFCLALAQETEYFQAFSRLLDEEAALLAAPHDAEAVRAMAEQKQAYAERLHACEQRRLQLAAELLPDMADAPARLQQLRLTPAVEAAWLPLADAAQAAHDRNRRNGIVLGVHLKHVDQAIQAMRQANQQTELYDAQGRTARGRSKASGAGRYHRAG</sequence>
<dbReference type="Gene3D" id="1.20.58.300">
    <property type="entry name" value="FlgN-like"/>
    <property type="match status" value="1"/>
</dbReference>
<gene>
    <name evidence="5" type="ORF">AAV32_11425</name>
</gene>
<keyword evidence="6" id="KW-1185">Reference proteome</keyword>
<organism evidence="5 6">
    <name type="scientific">Kerstersia gyiorum</name>
    <dbReference type="NCBI Taxonomy" id="206506"/>
    <lineage>
        <taxon>Bacteria</taxon>
        <taxon>Pseudomonadati</taxon>
        <taxon>Pseudomonadota</taxon>
        <taxon>Betaproteobacteria</taxon>
        <taxon>Burkholderiales</taxon>
        <taxon>Alcaligenaceae</taxon>
        <taxon>Kerstersia</taxon>
    </lineage>
</organism>
<comment type="function">
    <text evidence="1">Required for the efficient initiation of filament assembly.</text>
</comment>
<evidence type="ECO:0000313" key="5">
    <source>
        <dbReference type="EMBL" id="KKO71449.1"/>
    </source>
</evidence>
<dbReference type="InterPro" id="IPR036679">
    <property type="entry name" value="FlgN-like_sf"/>
</dbReference>